<dbReference type="EMBL" id="JXSQ01000034">
    <property type="protein sequence ID" value="KIP51486.1"/>
    <property type="molecule type" value="Genomic_DNA"/>
</dbReference>
<comment type="caution">
    <text evidence="2">The sequence shown here is derived from an EMBL/GenBank/DDBJ whole genome shotgun (WGS) entry which is preliminary data.</text>
</comment>
<accession>A0A0D0HV99</accession>
<keyword evidence="3" id="KW-1185">Reference proteome</keyword>
<evidence type="ECO:0000313" key="2">
    <source>
        <dbReference type="EMBL" id="KIP51486.1"/>
    </source>
</evidence>
<keyword evidence="1" id="KW-0812">Transmembrane</keyword>
<dbReference type="Proteomes" id="UP000032120">
    <property type="component" value="Unassembled WGS sequence"/>
</dbReference>
<keyword evidence="1" id="KW-0472">Membrane</keyword>
<reference evidence="2 3" key="1">
    <citation type="submission" date="2015-01" db="EMBL/GenBank/DDBJ databases">
        <title>Draft genome sequence of Leucobacter komagatae strain VKM ST2845.</title>
        <authorList>
            <person name="Karlyshev A.V."/>
            <person name="Kudryashova E.B."/>
        </authorList>
    </citation>
    <scope>NUCLEOTIDE SEQUENCE [LARGE SCALE GENOMIC DNA]</scope>
    <source>
        <strain evidence="2 3">VKM ST2845</strain>
    </source>
</reference>
<protein>
    <submittedName>
        <fullName evidence="2">Uncharacterized protein</fullName>
    </submittedName>
</protein>
<evidence type="ECO:0000256" key="1">
    <source>
        <dbReference type="SAM" id="Phobius"/>
    </source>
</evidence>
<feature type="transmembrane region" description="Helical" evidence="1">
    <location>
        <begin position="43"/>
        <end position="66"/>
    </location>
</feature>
<evidence type="ECO:0000313" key="3">
    <source>
        <dbReference type="Proteomes" id="UP000032120"/>
    </source>
</evidence>
<organism evidence="2 3">
    <name type="scientific">Leucobacter komagatae</name>
    <dbReference type="NCBI Taxonomy" id="55969"/>
    <lineage>
        <taxon>Bacteria</taxon>
        <taxon>Bacillati</taxon>
        <taxon>Actinomycetota</taxon>
        <taxon>Actinomycetes</taxon>
        <taxon>Micrococcales</taxon>
        <taxon>Microbacteriaceae</taxon>
        <taxon>Leucobacter</taxon>
    </lineage>
</organism>
<sequence length="158" mass="17565">MLNPVITVLMLNAQYQGFKDGSDIDAEWFTAGEQLASDVGGQAFGWVAGLFIVSSVITFLLYMLVIAGVSTGSTTARVWGTVFSVISIPGLVSTTFTQQRLSQLLVWADIDALTFTNVSFPTILILHLLGVFFVWLPPTNEYARRKQYQKLSRRYPTY</sequence>
<feature type="transmembrane region" description="Helical" evidence="1">
    <location>
        <begin position="78"/>
        <end position="98"/>
    </location>
</feature>
<keyword evidence="1" id="KW-1133">Transmembrane helix</keyword>
<proteinExistence type="predicted"/>
<name>A0A0D0HV99_9MICO</name>
<feature type="transmembrane region" description="Helical" evidence="1">
    <location>
        <begin position="118"/>
        <end position="136"/>
    </location>
</feature>
<dbReference type="AlphaFoldDB" id="A0A0D0HV99"/>
<gene>
    <name evidence="2" type="ORF">SD72_15135</name>
</gene>